<dbReference type="KEGG" id="ovi:T265_04211"/>
<dbReference type="Gene3D" id="3.80.10.10">
    <property type="entry name" value="Ribonuclease Inhibitor"/>
    <property type="match status" value="2"/>
</dbReference>
<dbReference type="PANTHER" id="PTHR45617">
    <property type="entry name" value="LEUCINE RICH REPEAT FAMILY PROTEIN"/>
    <property type="match status" value="1"/>
</dbReference>
<dbReference type="SUPFAM" id="SSF52058">
    <property type="entry name" value="L domain-like"/>
    <property type="match status" value="1"/>
</dbReference>
<dbReference type="CTD" id="20318397"/>
<dbReference type="Pfam" id="PF13855">
    <property type="entry name" value="LRR_8"/>
    <property type="match status" value="3"/>
</dbReference>
<dbReference type="SMART" id="SM00369">
    <property type="entry name" value="LRR_TYP"/>
    <property type="match status" value="7"/>
</dbReference>
<dbReference type="AlphaFoldDB" id="A0A074ZTG8"/>
<protein>
    <submittedName>
        <fullName evidence="1">Uncharacterized protein</fullName>
    </submittedName>
</protein>
<gene>
    <name evidence="1" type="ORF">T265_04211</name>
</gene>
<organism evidence="1 2">
    <name type="scientific">Opisthorchis viverrini</name>
    <name type="common">Southeast Asian liver fluke</name>
    <dbReference type="NCBI Taxonomy" id="6198"/>
    <lineage>
        <taxon>Eukaryota</taxon>
        <taxon>Metazoa</taxon>
        <taxon>Spiralia</taxon>
        <taxon>Lophotrochozoa</taxon>
        <taxon>Platyhelminthes</taxon>
        <taxon>Trematoda</taxon>
        <taxon>Digenea</taxon>
        <taxon>Opisthorchiida</taxon>
        <taxon>Opisthorchiata</taxon>
        <taxon>Opisthorchiidae</taxon>
        <taxon>Opisthorchis</taxon>
    </lineage>
</organism>
<dbReference type="OrthoDB" id="1055097at2759"/>
<accession>A0A074ZTG8</accession>
<evidence type="ECO:0000313" key="1">
    <source>
        <dbReference type="EMBL" id="KER29127.1"/>
    </source>
</evidence>
<dbReference type="EMBL" id="KL596685">
    <property type="protein sequence ID" value="KER29127.1"/>
    <property type="molecule type" value="Genomic_DNA"/>
</dbReference>
<dbReference type="InterPro" id="IPR003591">
    <property type="entry name" value="Leu-rich_rpt_typical-subtyp"/>
</dbReference>
<dbReference type="InterPro" id="IPR001611">
    <property type="entry name" value="Leu-rich_rpt"/>
</dbReference>
<name>A0A074ZTG8_OPIVI</name>
<dbReference type="PROSITE" id="PS51450">
    <property type="entry name" value="LRR"/>
    <property type="match status" value="1"/>
</dbReference>
<keyword evidence="2" id="KW-1185">Reference proteome</keyword>
<reference evidence="1 2" key="1">
    <citation type="submission" date="2013-11" db="EMBL/GenBank/DDBJ databases">
        <title>Opisthorchis viverrini - life in the bile duct.</title>
        <authorList>
            <person name="Young N.D."/>
            <person name="Nagarajan N."/>
            <person name="Lin S.J."/>
            <person name="Korhonen P.K."/>
            <person name="Jex A.R."/>
            <person name="Hall R.S."/>
            <person name="Safavi-Hemami H."/>
            <person name="Kaewkong W."/>
            <person name="Bertrand D."/>
            <person name="Gao S."/>
            <person name="Seet Q."/>
            <person name="Wongkham S."/>
            <person name="Teh B.T."/>
            <person name="Wongkham C."/>
            <person name="Intapan P.M."/>
            <person name="Maleewong W."/>
            <person name="Yang X."/>
            <person name="Hu M."/>
            <person name="Wang Z."/>
            <person name="Hofmann A."/>
            <person name="Sternberg P.W."/>
            <person name="Tan P."/>
            <person name="Wang J."/>
            <person name="Gasser R.B."/>
        </authorList>
    </citation>
    <scope>NUCLEOTIDE SEQUENCE [LARGE SCALE GENOMIC DNA]</scope>
</reference>
<evidence type="ECO:0000313" key="2">
    <source>
        <dbReference type="Proteomes" id="UP000054324"/>
    </source>
</evidence>
<dbReference type="PANTHER" id="PTHR45617:SF165">
    <property type="entry name" value="COMMON DPR-INTERACTING PROTEIN-RELATED"/>
    <property type="match status" value="1"/>
</dbReference>
<sequence length="733" mass="82043">MPSLLGALIRAFGAPLYIALVWSAILPVNSYNELCQCEEKLRACKCTNVNVTSIEQLLLQQPTLCAPFEPSATAPQPVNATDLNRLVEAQSCNRSALSVLVIQHSAIERLNPTDFSQFPNLSEIRLSNNPALSTYGEGAFETPGTRLTTLVLGSNPVRSLTREVFRGLHSLTRLVLSDNKIGYIESGVFSRNCCASLRELRLDRNILTVLDADTFLGLSSLVILDLRHNPLQMVDVKAFSPFSSCLTELYMSHEDRAPYGGFDSPVPGLFTNFSQLMILHMDELKLRNLTAQSFYGLKNLRELSLRGNRLVQLPSDVFGTLERLERLDLSGNRLVCISSALNPDEQKDFISGLELRWVDLSWNHLTHMNHLTARSLGLFDSQPRHERSRLVLNLTGNPWQHFDVDTFCNPQRPNPIRPTDLVVGPAPNTMFEMWHTSLGLWYARAAWPNGPFALIGPKSRVFGLMLDEENAERSMQHTTQDTYSFDYRSFLVGATDSKQRCQAIKLAELSGTIQNYSSPFPNELRAIKRPTPTAVAYSISSYCPRLAIRKIESWELSTLKITDQLMSTYDPVTDSSLRGGFEKGSRLYLLVIVGICVTFLLIALTVIMCYRAWSRRTSLKCIDEINRHELCSPCLEPSAEKHLLLKSHSDQAQIPLITDEALGKQPHEKEKSLAVNGLAGSKDKPQPLPELEDHIDQTARMSRTGPYRVGRPKSDSDANELDETHKLTAFGVV</sequence>
<dbReference type="InterPro" id="IPR032675">
    <property type="entry name" value="LRR_dom_sf"/>
</dbReference>
<dbReference type="STRING" id="6198.A0A074ZTG8"/>
<dbReference type="RefSeq" id="XP_009167157.1">
    <property type="nucleotide sequence ID" value="XM_009168893.1"/>
</dbReference>
<proteinExistence type="predicted"/>
<dbReference type="Proteomes" id="UP000054324">
    <property type="component" value="Unassembled WGS sequence"/>
</dbReference>
<dbReference type="GeneID" id="20318397"/>